<evidence type="ECO:0000313" key="2">
    <source>
        <dbReference type="EMBL" id="GAD14454.1"/>
    </source>
</evidence>
<comment type="caution">
    <text evidence="2">The sequence shown here is derived from an EMBL/GenBank/DDBJ whole genome shotgun (WGS) entry which is preliminary data.</text>
</comment>
<dbReference type="EMBL" id="BASG01000030">
    <property type="protein sequence ID" value="GAD14454.1"/>
    <property type="molecule type" value="Genomic_DNA"/>
</dbReference>
<feature type="transmembrane region" description="Helical" evidence="1">
    <location>
        <begin position="16"/>
        <end position="36"/>
    </location>
</feature>
<protein>
    <submittedName>
        <fullName evidence="2">Uncharacterized protein</fullName>
    </submittedName>
</protein>
<reference evidence="3" key="1">
    <citation type="journal article" date="2013" name="Genome">
        <title>Draft Genome Sequence of Geobacillus kaustophilus GBlys, a Lysogenic Strain with Bacteriophage phiOH2.</title>
        <authorList>
            <person name="Doi K."/>
            <person name="Mori K."/>
            <person name="Martono H."/>
            <person name="Nagayoshi Y."/>
            <person name="Fujino Y."/>
            <person name="Tashiro K."/>
            <person name="Kuhara S."/>
            <person name="Ohshima T."/>
        </authorList>
    </citation>
    <scope>NUCLEOTIDE SEQUENCE [LARGE SCALE GENOMIC DNA]</scope>
    <source>
        <strain evidence="3">GBlys</strain>
    </source>
</reference>
<organism evidence="2 3">
    <name type="scientific">Geobacillus kaustophilus GBlys</name>
    <dbReference type="NCBI Taxonomy" id="1337888"/>
    <lineage>
        <taxon>Bacteria</taxon>
        <taxon>Bacillati</taxon>
        <taxon>Bacillota</taxon>
        <taxon>Bacilli</taxon>
        <taxon>Bacillales</taxon>
        <taxon>Anoxybacillaceae</taxon>
        <taxon>Geobacillus</taxon>
        <taxon>Geobacillus thermoleovorans group</taxon>
    </lineage>
</organism>
<evidence type="ECO:0000256" key="1">
    <source>
        <dbReference type="SAM" id="Phobius"/>
    </source>
</evidence>
<keyword evidence="1" id="KW-0812">Transmembrane</keyword>
<evidence type="ECO:0000313" key="3">
    <source>
        <dbReference type="Proteomes" id="UP000016424"/>
    </source>
</evidence>
<sequence>MCTALERSGVGKETSVVLAGVFSFSGMITVSFGIIMQKHNGQCMFKLGRKKRKN</sequence>
<proteinExistence type="predicted"/>
<dbReference type="Proteomes" id="UP000016424">
    <property type="component" value="Unassembled WGS sequence"/>
</dbReference>
<gene>
    <name evidence="2" type="ORF">GBL_2671</name>
</gene>
<keyword evidence="1" id="KW-1133">Transmembrane helix</keyword>
<dbReference type="AlphaFoldDB" id="U2Y536"/>
<accession>U2Y536</accession>
<name>U2Y536_GEOKU</name>
<keyword evidence="1" id="KW-0472">Membrane</keyword>